<dbReference type="Proteomes" id="UP000442244">
    <property type="component" value="Unassembled WGS sequence"/>
</dbReference>
<name>A0A6P2CK13_9LACO</name>
<keyword evidence="2 4" id="KW-0808">Transferase</keyword>
<evidence type="ECO:0000256" key="2">
    <source>
        <dbReference type="ARBA" id="ARBA00022679"/>
    </source>
</evidence>
<dbReference type="Pfam" id="PF00534">
    <property type="entry name" value="Glycos_transf_1"/>
    <property type="match status" value="1"/>
</dbReference>
<gene>
    <name evidence="4" type="ORF">ESZ47_08235</name>
</gene>
<comment type="caution">
    <text evidence="4">The sequence shown here is derived from an EMBL/GenBank/DDBJ whole genome shotgun (WGS) entry which is preliminary data.</text>
</comment>
<evidence type="ECO:0000259" key="3">
    <source>
        <dbReference type="Pfam" id="PF00534"/>
    </source>
</evidence>
<accession>A0A6P2CK13</accession>
<dbReference type="OrthoDB" id="570545at2"/>
<dbReference type="PANTHER" id="PTHR12526:SF629">
    <property type="entry name" value="TEICHURONIC ACID BIOSYNTHESIS GLYCOSYLTRANSFERASE TUAH-RELATED"/>
    <property type="match status" value="1"/>
</dbReference>
<proteinExistence type="predicted"/>
<dbReference type="GO" id="GO:0016757">
    <property type="term" value="F:glycosyltransferase activity"/>
    <property type="evidence" value="ECO:0007669"/>
    <property type="project" value="UniProtKB-KW"/>
</dbReference>
<dbReference type="EMBL" id="SDGY01000006">
    <property type="protein sequence ID" value="TYC46208.1"/>
    <property type="molecule type" value="Genomic_DNA"/>
</dbReference>
<keyword evidence="1" id="KW-0328">Glycosyltransferase</keyword>
<dbReference type="SUPFAM" id="SSF53756">
    <property type="entry name" value="UDP-Glycosyltransferase/glycogen phosphorylase"/>
    <property type="match status" value="1"/>
</dbReference>
<dbReference type="Gene3D" id="3.40.50.2000">
    <property type="entry name" value="Glycogen Phosphorylase B"/>
    <property type="match status" value="2"/>
</dbReference>
<protein>
    <submittedName>
        <fullName evidence="4">Glycosyltransferase</fullName>
    </submittedName>
</protein>
<dbReference type="InterPro" id="IPR001296">
    <property type="entry name" value="Glyco_trans_1"/>
</dbReference>
<dbReference type="PANTHER" id="PTHR12526">
    <property type="entry name" value="GLYCOSYLTRANSFERASE"/>
    <property type="match status" value="1"/>
</dbReference>
<evidence type="ECO:0000313" key="5">
    <source>
        <dbReference type="Proteomes" id="UP000442244"/>
    </source>
</evidence>
<dbReference type="RefSeq" id="WP_148606485.1">
    <property type="nucleotide sequence ID" value="NZ_BSUV01000001.1"/>
</dbReference>
<reference evidence="4 5" key="1">
    <citation type="submission" date="2019-01" db="EMBL/GenBank/DDBJ databases">
        <title>Leuconostoc litchii sp. nov., a novel lactic acid bacterium isolated from lychee.</title>
        <authorList>
            <person name="Wang L.-T."/>
        </authorList>
    </citation>
    <scope>NUCLEOTIDE SEQUENCE [LARGE SCALE GENOMIC DNA]</scope>
    <source>
        <strain evidence="4 5">MB7</strain>
    </source>
</reference>
<evidence type="ECO:0000256" key="1">
    <source>
        <dbReference type="ARBA" id="ARBA00022676"/>
    </source>
</evidence>
<organism evidence="4 5">
    <name type="scientific">Leuconostoc litchii</name>
    <dbReference type="NCBI Taxonomy" id="1981069"/>
    <lineage>
        <taxon>Bacteria</taxon>
        <taxon>Bacillati</taxon>
        <taxon>Bacillota</taxon>
        <taxon>Bacilli</taxon>
        <taxon>Lactobacillales</taxon>
        <taxon>Lactobacillaceae</taxon>
        <taxon>Leuconostoc</taxon>
    </lineage>
</organism>
<dbReference type="AlphaFoldDB" id="A0A6P2CK13"/>
<keyword evidence="5" id="KW-1185">Reference proteome</keyword>
<sequence>MEAIFLNTYYAKALSGASYAVNKRMELFQQHNINTTVITTNYFITNRYYLAHHFPNQIINFLDLTDILADNIFVNEQNALKKFIMQKEKQYTIDFENRRGISPNQSYFVWRLYPDGRLLSVTYYNKNHNPIRTDSYDWRGYLSTFSYFSYDSVKNKLYVARREHFSSNGIKKIIYHFQSSNNIRRIDWIRDNNEVQVFNNVNDLMLEGLIYYTSNNKHYLIISDLFNTNTIAKISRLNQRPNTKLLIQLHNIQVNSTLDHQPVRIGYSYPILNQERYSGIIALTARQKQDIDLFRRKEKSNVYTIPENWFSKQDIEQYHKINWEDKEDGLVIVSARLDQTKQVDHAIKAIIFARQSIPSIHLEIWGQGAEKTKLQALIDKENAQEFVKLKGFTDNEKMKKRMSDAKLHLLTSVHEGLPMVLFEAQIGKTPSICYDIDYGPDDIIENRVNGELITANDVKYLSIRIVELFKNKEDTLQKYSVNSQHAIKKYSDRNVWHLWEKLLEKIY</sequence>
<feature type="domain" description="Glycosyl transferase family 1" evidence="3">
    <location>
        <begin position="315"/>
        <end position="479"/>
    </location>
</feature>
<evidence type="ECO:0000313" key="4">
    <source>
        <dbReference type="EMBL" id="TYC46208.1"/>
    </source>
</evidence>